<reference key="1">
    <citation type="submission" date="2010-11" db="EMBL/GenBank/DDBJ databases">
        <title>The complete genome of Paludibacter propionicigenes DSM 17365.</title>
        <authorList>
            <consortium name="US DOE Joint Genome Institute (JGI-PGF)"/>
            <person name="Lucas S."/>
            <person name="Copeland A."/>
            <person name="Lapidus A."/>
            <person name="Bruce D."/>
            <person name="Goodwin L."/>
            <person name="Pitluck S."/>
            <person name="Kyrpides N."/>
            <person name="Mavromatis K."/>
            <person name="Ivanova N."/>
            <person name="Munk A.C."/>
            <person name="Brettin T."/>
            <person name="Detter J.C."/>
            <person name="Han C."/>
            <person name="Tapia R."/>
            <person name="Land M."/>
            <person name="Hauser L."/>
            <person name="Markowitz V."/>
            <person name="Cheng J.-F."/>
            <person name="Hugenholtz P."/>
            <person name="Woyke T."/>
            <person name="Wu D."/>
            <person name="Gronow S."/>
            <person name="Wellnitz S."/>
            <person name="Brambilla E."/>
            <person name="Klenk H.-P."/>
            <person name="Eisen J.A."/>
        </authorList>
    </citation>
    <scope>NUCLEOTIDE SEQUENCE</scope>
    <source>
        <strain>WB4</strain>
    </source>
</reference>
<sequence length="284" mass="32490">MKKNLILLLVIVCQQGIYSQVRYSSSWFGPNANPVPEFTDATIPSKTTISLMGDYYFGHGDLTKNGYIKVDIPLIPECVSFKIWSSVLEHYQTTEEVMQNRGASKTSGSEIGDIYVQTRIRLWKEQKNRPEVILNSTLKSASAKSYATRRYFDTPGYYFDVEMGKSFFTKSSFISEIRLVADAGFLCWETTNSAQDDAPMYGGKIILGNQDWKLENTLSGYWGWKNLKDKTYGDVPLVYSVKLIKQSKNLNYFAQYQYGIHDFPYNQIRVGISFTLSKLTPKFK</sequence>
<dbReference type="STRING" id="694427.Palpr_2085"/>
<organism evidence="1 2">
    <name type="scientific">Paludibacter propionicigenes (strain DSM 17365 / JCM 13257 / WB4)</name>
    <dbReference type="NCBI Taxonomy" id="694427"/>
    <lineage>
        <taxon>Bacteria</taxon>
        <taxon>Pseudomonadati</taxon>
        <taxon>Bacteroidota</taxon>
        <taxon>Bacteroidia</taxon>
        <taxon>Bacteroidales</taxon>
        <taxon>Paludibacteraceae</taxon>
        <taxon>Paludibacter</taxon>
    </lineage>
</organism>
<name>E4T677_PALPW</name>
<dbReference type="AlphaFoldDB" id="E4T677"/>
<gene>
    <name evidence="1" type="ordered locus">Palpr_2085</name>
</gene>
<dbReference type="KEGG" id="ppn:Palpr_2085"/>
<dbReference type="HOGENOM" id="CLU_979510_0_0_10"/>
<evidence type="ECO:0000313" key="2">
    <source>
        <dbReference type="Proteomes" id="UP000008718"/>
    </source>
</evidence>
<reference evidence="1 2" key="2">
    <citation type="journal article" date="2011" name="Stand. Genomic Sci.">
        <title>Complete genome sequence of Paludibacter propionicigenes type strain (WB4).</title>
        <authorList>
            <person name="Gronow S."/>
            <person name="Munk C."/>
            <person name="Lapidus A."/>
            <person name="Nolan M."/>
            <person name="Lucas S."/>
            <person name="Hammon N."/>
            <person name="Deshpande S."/>
            <person name="Cheng J.F."/>
            <person name="Tapia R."/>
            <person name="Han C."/>
            <person name="Goodwin L."/>
            <person name="Pitluck S."/>
            <person name="Liolios K."/>
            <person name="Ivanova N."/>
            <person name="Mavromatis K."/>
            <person name="Mikhailova N."/>
            <person name="Pati A."/>
            <person name="Chen A."/>
            <person name="Palaniappan K."/>
            <person name="Land M."/>
            <person name="Hauser L."/>
            <person name="Chang Y.J."/>
            <person name="Jeffries C.D."/>
            <person name="Brambilla E."/>
            <person name="Rohde M."/>
            <person name="Goker M."/>
            <person name="Detter J.C."/>
            <person name="Woyke T."/>
            <person name="Bristow J."/>
            <person name="Eisen J.A."/>
            <person name="Markowitz V."/>
            <person name="Hugenholtz P."/>
            <person name="Kyrpides N.C."/>
            <person name="Klenk H.P."/>
        </authorList>
    </citation>
    <scope>NUCLEOTIDE SEQUENCE [LARGE SCALE GENOMIC DNA]</scope>
    <source>
        <strain evidence="2">DSM 17365 / JCM 13257 / WB4</strain>
    </source>
</reference>
<dbReference type="RefSeq" id="WP_013445590.1">
    <property type="nucleotide sequence ID" value="NC_014734.1"/>
</dbReference>
<keyword evidence="2" id="KW-1185">Reference proteome</keyword>
<evidence type="ECO:0000313" key="1">
    <source>
        <dbReference type="EMBL" id="ADQ80221.1"/>
    </source>
</evidence>
<protein>
    <submittedName>
        <fullName evidence="1">Uncharacterized protein</fullName>
    </submittedName>
</protein>
<proteinExistence type="predicted"/>
<dbReference type="OrthoDB" id="975430at2"/>
<dbReference type="eggNOG" id="ENOG5031G7W">
    <property type="taxonomic scope" value="Bacteria"/>
</dbReference>
<accession>E4T677</accession>
<dbReference type="Proteomes" id="UP000008718">
    <property type="component" value="Chromosome"/>
</dbReference>
<dbReference type="EMBL" id="CP002345">
    <property type="protein sequence ID" value="ADQ80221.1"/>
    <property type="molecule type" value="Genomic_DNA"/>
</dbReference>